<dbReference type="GO" id="GO:0004252">
    <property type="term" value="F:serine-type endopeptidase activity"/>
    <property type="evidence" value="ECO:0007669"/>
    <property type="project" value="InterPro"/>
</dbReference>
<dbReference type="InterPro" id="IPR019758">
    <property type="entry name" value="Pept_S26A_signal_pept_1_CS"/>
</dbReference>
<dbReference type="EC" id="3.4.21.89" evidence="3 6"/>
<dbReference type="InterPro" id="IPR036286">
    <property type="entry name" value="LexA/Signal_pep-like_sf"/>
</dbReference>
<dbReference type="Gene3D" id="2.10.109.10">
    <property type="entry name" value="Umud Fragment, subunit A"/>
    <property type="match status" value="1"/>
</dbReference>
<comment type="catalytic activity">
    <reaction evidence="1 6">
        <text>Cleavage of hydrophobic, N-terminal signal or leader sequences from secreted and periplasmic proteins.</text>
        <dbReference type="EC" id="3.4.21.89"/>
    </reaction>
</comment>
<dbReference type="SUPFAM" id="SSF51306">
    <property type="entry name" value="LexA/Signal peptidase"/>
    <property type="match status" value="1"/>
</dbReference>
<evidence type="ECO:0000259" key="7">
    <source>
        <dbReference type="Pfam" id="PF10502"/>
    </source>
</evidence>
<evidence type="ECO:0000256" key="3">
    <source>
        <dbReference type="ARBA" id="ARBA00013208"/>
    </source>
</evidence>
<comment type="subcellular location">
    <subcellularLocation>
        <location evidence="6">Membrane</location>
        <topology evidence="6">Single-pass type II membrane protein</topology>
    </subcellularLocation>
</comment>
<dbReference type="GO" id="GO:0006465">
    <property type="term" value="P:signal peptide processing"/>
    <property type="evidence" value="ECO:0007669"/>
    <property type="project" value="InterPro"/>
</dbReference>
<proteinExistence type="inferred from homology"/>
<keyword evidence="6" id="KW-1133">Transmembrane helix</keyword>
<evidence type="ECO:0000313" key="9">
    <source>
        <dbReference type="Proteomes" id="UP000229976"/>
    </source>
</evidence>
<evidence type="ECO:0000256" key="5">
    <source>
        <dbReference type="PIRSR" id="PIRSR600223-1"/>
    </source>
</evidence>
<dbReference type="AlphaFoldDB" id="A0A2G9YWI0"/>
<comment type="caution">
    <text evidence="8">The sequence shown here is derived from an EMBL/GenBank/DDBJ whole genome shotgun (WGS) entry which is preliminary data.</text>
</comment>
<evidence type="ECO:0000256" key="4">
    <source>
        <dbReference type="ARBA" id="ARBA00022801"/>
    </source>
</evidence>
<gene>
    <name evidence="8" type="primary">lepB</name>
    <name evidence="8" type="ORF">COX37_01855</name>
</gene>
<evidence type="ECO:0000256" key="2">
    <source>
        <dbReference type="ARBA" id="ARBA00009370"/>
    </source>
</evidence>
<dbReference type="InterPro" id="IPR019533">
    <property type="entry name" value="Peptidase_S26"/>
</dbReference>
<dbReference type="PROSITE" id="PS00761">
    <property type="entry name" value="SPASE_I_3"/>
    <property type="match status" value="1"/>
</dbReference>
<comment type="similarity">
    <text evidence="2 6">Belongs to the peptidase S26 family.</text>
</comment>
<dbReference type="InterPro" id="IPR019757">
    <property type="entry name" value="Pept_S26A_signal_pept_1_Lys-AS"/>
</dbReference>
<dbReference type="Pfam" id="PF10502">
    <property type="entry name" value="Peptidase_S26"/>
    <property type="match status" value="1"/>
</dbReference>
<feature type="active site" evidence="5">
    <location>
        <position position="82"/>
    </location>
</feature>
<dbReference type="PRINTS" id="PR00727">
    <property type="entry name" value="LEADERPTASE"/>
</dbReference>
<dbReference type="InterPro" id="IPR000223">
    <property type="entry name" value="Pept_S26A_signal_pept_1"/>
</dbReference>
<evidence type="ECO:0000313" key="8">
    <source>
        <dbReference type="EMBL" id="PIP22831.1"/>
    </source>
</evidence>
<organism evidence="8 9">
    <name type="scientific">Candidatus Nealsonbacteria bacterium CG23_combo_of_CG06-09_8_20_14_all_39_17</name>
    <dbReference type="NCBI Taxonomy" id="1974722"/>
    <lineage>
        <taxon>Bacteria</taxon>
        <taxon>Candidatus Nealsoniibacteriota</taxon>
    </lineage>
</organism>
<dbReference type="EMBL" id="PCRO01000024">
    <property type="protein sequence ID" value="PIP22831.1"/>
    <property type="molecule type" value="Genomic_DNA"/>
</dbReference>
<keyword evidence="6" id="KW-0812">Transmembrane</keyword>
<feature type="active site" evidence="5">
    <location>
        <position position="39"/>
    </location>
</feature>
<dbReference type="GO" id="GO:0009003">
    <property type="term" value="F:signal peptidase activity"/>
    <property type="evidence" value="ECO:0007669"/>
    <property type="project" value="UniProtKB-EC"/>
</dbReference>
<dbReference type="PROSITE" id="PS00760">
    <property type="entry name" value="SPASE_I_2"/>
    <property type="match status" value="1"/>
</dbReference>
<evidence type="ECO:0000256" key="1">
    <source>
        <dbReference type="ARBA" id="ARBA00000677"/>
    </source>
</evidence>
<keyword evidence="6" id="KW-0645">Protease</keyword>
<accession>A0A2G9YWI0</accession>
<dbReference type="PANTHER" id="PTHR43390">
    <property type="entry name" value="SIGNAL PEPTIDASE I"/>
    <property type="match status" value="1"/>
</dbReference>
<dbReference type="GO" id="GO:0016020">
    <property type="term" value="C:membrane"/>
    <property type="evidence" value="ECO:0007669"/>
    <property type="project" value="UniProtKB-SubCell"/>
</dbReference>
<protein>
    <recommendedName>
        <fullName evidence="3 6">Signal peptidase I</fullName>
        <ecNumber evidence="3 6">3.4.21.89</ecNumber>
    </recommendedName>
</protein>
<evidence type="ECO:0000256" key="6">
    <source>
        <dbReference type="RuleBase" id="RU362042"/>
    </source>
</evidence>
<name>A0A2G9YWI0_9BACT</name>
<dbReference type="CDD" id="cd06530">
    <property type="entry name" value="S26_SPase_I"/>
    <property type="match status" value="1"/>
</dbReference>
<dbReference type="NCBIfam" id="TIGR02227">
    <property type="entry name" value="sigpep_I_bact"/>
    <property type="match status" value="1"/>
</dbReference>
<keyword evidence="4 6" id="KW-0378">Hydrolase</keyword>
<sequence length="183" mass="21178">MNKYFSFVFEVVKITVIALLIVLPIRYFLFQPFFVNGQSMEPNFSQNDYLIIDEMSYRLGDPERGDIVVFKYPEDPSKRFIKRVIGLPGETVDVSNGQVIINGKDGSKVLDETGYLPYNVFTTGNVKISMREDEYFVMGDNRAVSFDSRSWGILPRKNIIGKVFLRVWPFTSLHEFNTLDYNN</sequence>
<dbReference type="PANTHER" id="PTHR43390:SF1">
    <property type="entry name" value="CHLOROPLAST PROCESSING PEPTIDASE"/>
    <property type="match status" value="1"/>
</dbReference>
<reference evidence="8 9" key="1">
    <citation type="submission" date="2017-09" db="EMBL/GenBank/DDBJ databases">
        <title>Depth-based differentiation of microbial function through sediment-hosted aquifers and enrichment of novel symbionts in the deep terrestrial subsurface.</title>
        <authorList>
            <person name="Probst A.J."/>
            <person name="Ladd B."/>
            <person name="Jarett J.K."/>
            <person name="Geller-Mcgrath D.E."/>
            <person name="Sieber C.M."/>
            <person name="Emerson J.B."/>
            <person name="Anantharaman K."/>
            <person name="Thomas B.C."/>
            <person name="Malmstrom R."/>
            <person name="Stieglmeier M."/>
            <person name="Klingl A."/>
            <person name="Woyke T."/>
            <person name="Ryan C.M."/>
            <person name="Banfield J.F."/>
        </authorList>
    </citation>
    <scope>NUCLEOTIDE SEQUENCE [LARGE SCALE GENOMIC DNA]</scope>
    <source>
        <strain evidence="8">CG23_combo_of_CG06-09_8_20_14_all_39_17</strain>
    </source>
</reference>
<feature type="domain" description="Peptidase S26" evidence="7">
    <location>
        <begin position="9"/>
        <end position="168"/>
    </location>
</feature>
<feature type="transmembrane region" description="Helical" evidence="6">
    <location>
        <begin position="7"/>
        <end position="29"/>
    </location>
</feature>
<keyword evidence="6" id="KW-0472">Membrane</keyword>
<dbReference type="Proteomes" id="UP000229976">
    <property type="component" value="Unassembled WGS sequence"/>
</dbReference>